<organism evidence="1 2">
    <name type="scientific">Cronartium quercuum f. sp. fusiforme G11</name>
    <dbReference type="NCBI Taxonomy" id="708437"/>
    <lineage>
        <taxon>Eukaryota</taxon>
        <taxon>Fungi</taxon>
        <taxon>Dikarya</taxon>
        <taxon>Basidiomycota</taxon>
        <taxon>Pucciniomycotina</taxon>
        <taxon>Pucciniomycetes</taxon>
        <taxon>Pucciniales</taxon>
        <taxon>Coleosporiaceae</taxon>
        <taxon>Cronartium</taxon>
    </lineage>
</organism>
<accession>A0A9P6TBE3</accession>
<sequence length="291" mass="33169">MKWTGAVKKGKDITKTLASLANRAINNFKPGRFVIQSPPNATPLRIYTHLQIIKQTNNVLQLTGILVDGKAAIVKGATKLPSNDMALYTKKQAKVHILYKNKHLWTSLVDKALPTLPNRYPVLIDGLLVDFRPEYTEELCALAHENNIGIETFASVRWLEDQQKGSVVLCVLDKVLADKLKCGGVFCKGSFFMGQYYEKPSPQCFQCWHVGHMAKWCKYTPFCSSYCGGHYTFGCMEIKPKNNLKMLFVYQIMERQKSWQTHGHELQIDHQPQSGDFPVRKGWADARFKRK</sequence>
<protein>
    <submittedName>
        <fullName evidence="1">Uncharacterized protein</fullName>
    </submittedName>
</protein>
<keyword evidence="2" id="KW-1185">Reference proteome</keyword>
<evidence type="ECO:0000313" key="2">
    <source>
        <dbReference type="Proteomes" id="UP000886653"/>
    </source>
</evidence>
<reference evidence="1" key="1">
    <citation type="submission" date="2013-11" db="EMBL/GenBank/DDBJ databases">
        <title>Genome sequence of the fusiform rust pathogen reveals effectors for host alternation and coevolution with pine.</title>
        <authorList>
            <consortium name="DOE Joint Genome Institute"/>
            <person name="Smith K."/>
            <person name="Pendleton A."/>
            <person name="Kubisiak T."/>
            <person name="Anderson C."/>
            <person name="Salamov A."/>
            <person name="Aerts A."/>
            <person name="Riley R."/>
            <person name="Clum A."/>
            <person name="Lindquist E."/>
            <person name="Ence D."/>
            <person name="Campbell M."/>
            <person name="Kronenberg Z."/>
            <person name="Feau N."/>
            <person name="Dhillon B."/>
            <person name="Hamelin R."/>
            <person name="Burleigh J."/>
            <person name="Smith J."/>
            <person name="Yandell M."/>
            <person name="Nelson C."/>
            <person name="Grigoriev I."/>
            <person name="Davis J."/>
        </authorList>
    </citation>
    <scope>NUCLEOTIDE SEQUENCE</scope>
    <source>
        <strain evidence="1">G11</strain>
    </source>
</reference>
<evidence type="ECO:0000313" key="1">
    <source>
        <dbReference type="EMBL" id="KAG0146166.1"/>
    </source>
</evidence>
<dbReference type="EMBL" id="MU167265">
    <property type="protein sequence ID" value="KAG0146166.1"/>
    <property type="molecule type" value="Genomic_DNA"/>
</dbReference>
<comment type="caution">
    <text evidence="1">The sequence shown here is derived from an EMBL/GenBank/DDBJ whole genome shotgun (WGS) entry which is preliminary data.</text>
</comment>
<dbReference type="Proteomes" id="UP000886653">
    <property type="component" value="Unassembled WGS sequence"/>
</dbReference>
<proteinExistence type="predicted"/>
<dbReference type="AlphaFoldDB" id="A0A9P6TBE3"/>
<dbReference type="OrthoDB" id="2507130at2759"/>
<name>A0A9P6TBE3_9BASI</name>
<gene>
    <name evidence="1" type="ORF">CROQUDRAFT_44869</name>
</gene>